<dbReference type="AlphaFoldDB" id="A0A5S4EIB2"/>
<feature type="transmembrane region" description="Helical" evidence="1">
    <location>
        <begin position="98"/>
        <end position="118"/>
    </location>
</feature>
<accession>A0A5S4EIB2</accession>
<sequence>MTAGPLQARGRVVGVHGDVAEVRIDAASGCHACRARAVCGHGSEQSLRVTALADMAVGDPVLLELDQANFALAMAIGYLLPVVTLLLGAALFSFAGDAAAALGAALGLTTGLFLVRLLHRRLLAGNLQPTVSVTCSSQSFPGESP</sequence>
<feature type="transmembrane region" description="Helical" evidence="1">
    <location>
        <begin position="70"/>
        <end position="92"/>
    </location>
</feature>
<comment type="caution">
    <text evidence="2">The sequence shown here is derived from an EMBL/GenBank/DDBJ whole genome shotgun (WGS) entry which is preliminary data.</text>
</comment>
<dbReference type="InterPro" id="IPR007359">
    <property type="entry name" value="SigmaE_reg_RseC_MucC"/>
</dbReference>
<protein>
    <submittedName>
        <fullName evidence="2">Putative sigma-E factor regulatory protein</fullName>
    </submittedName>
</protein>
<dbReference type="RefSeq" id="WP_046534766.1">
    <property type="nucleotide sequence ID" value="NZ_SWAD01000137.1"/>
</dbReference>
<dbReference type="EMBL" id="SWAD01000137">
    <property type="protein sequence ID" value="TMQ74925.1"/>
    <property type="molecule type" value="Genomic_DNA"/>
</dbReference>
<evidence type="ECO:0000313" key="2">
    <source>
        <dbReference type="EMBL" id="TMQ74925.1"/>
    </source>
</evidence>
<keyword evidence="1" id="KW-1133">Transmembrane helix</keyword>
<dbReference type="OrthoDB" id="9795854at2"/>
<name>A0A5S4EIB2_9PROT</name>
<dbReference type="Pfam" id="PF04246">
    <property type="entry name" value="RseC_MucC"/>
    <property type="match status" value="1"/>
</dbReference>
<organism evidence="2 3">
    <name type="scientific">Candidatus Accumulibacter phosphatis</name>
    <dbReference type="NCBI Taxonomy" id="327160"/>
    <lineage>
        <taxon>Bacteria</taxon>
        <taxon>Pseudomonadati</taxon>
        <taxon>Pseudomonadota</taxon>
        <taxon>Betaproteobacteria</taxon>
        <taxon>Candidatus Accumulibacter</taxon>
    </lineage>
</organism>
<dbReference type="Proteomes" id="UP000306324">
    <property type="component" value="Unassembled WGS sequence"/>
</dbReference>
<dbReference type="PANTHER" id="PTHR35867:SF1">
    <property type="entry name" value="PROTEIN RSEC"/>
    <property type="match status" value="1"/>
</dbReference>
<keyword evidence="1" id="KW-0472">Membrane</keyword>
<evidence type="ECO:0000313" key="3">
    <source>
        <dbReference type="Proteomes" id="UP000306324"/>
    </source>
</evidence>
<dbReference type="PANTHER" id="PTHR35867">
    <property type="entry name" value="PROTEIN RSEC"/>
    <property type="match status" value="1"/>
</dbReference>
<reference evidence="2 3" key="1">
    <citation type="submission" date="2019-04" db="EMBL/GenBank/DDBJ databases">
        <title>A novel phosphate-accumulating bacterium identified in bioreactor for phosphate removal from wastewater.</title>
        <authorList>
            <person name="Kotlyarov R.Y."/>
            <person name="Beletsky A.V."/>
            <person name="Kallistova A.Y."/>
            <person name="Dorofeev A.G."/>
            <person name="Nikolaev Y.Y."/>
            <person name="Pimenov N.V."/>
            <person name="Ravin N.V."/>
            <person name="Mardanov A.V."/>
        </authorList>
    </citation>
    <scope>NUCLEOTIDE SEQUENCE [LARGE SCALE GENOMIC DNA]</scope>
    <source>
        <strain evidence="2 3">Bin19</strain>
    </source>
</reference>
<evidence type="ECO:0000256" key="1">
    <source>
        <dbReference type="SAM" id="Phobius"/>
    </source>
</evidence>
<proteinExistence type="predicted"/>
<keyword evidence="3" id="KW-1185">Reference proteome</keyword>
<keyword evidence="1" id="KW-0812">Transmembrane</keyword>
<gene>
    <name evidence="2" type="ORF">ACCUM_2470</name>
</gene>